<dbReference type="AlphaFoldDB" id="A0A1G4X0Z8"/>
<evidence type="ECO:0000259" key="1">
    <source>
        <dbReference type="Pfam" id="PF11716"/>
    </source>
</evidence>
<dbReference type="STRING" id="1502745.SAMN02799620_06027"/>
<organism evidence="2 3">
    <name type="scientific">Mycolicibacterium fluoranthenivorans</name>
    <dbReference type="NCBI Taxonomy" id="258505"/>
    <lineage>
        <taxon>Bacteria</taxon>
        <taxon>Bacillati</taxon>
        <taxon>Actinomycetota</taxon>
        <taxon>Actinomycetes</taxon>
        <taxon>Mycobacteriales</taxon>
        <taxon>Mycobacteriaceae</taxon>
        <taxon>Mycolicibacterium</taxon>
    </lineage>
</organism>
<name>A0A1G4X0Z8_9MYCO</name>
<protein>
    <submittedName>
        <fullName evidence="2">TIGR03083 family protein</fullName>
    </submittedName>
</protein>
<dbReference type="RefSeq" id="WP_090364328.1">
    <property type="nucleotide sequence ID" value="NZ_FMUB01000018.1"/>
</dbReference>
<dbReference type="InterPro" id="IPR024344">
    <property type="entry name" value="MDMPI_metal-binding"/>
</dbReference>
<dbReference type="InterPro" id="IPR017517">
    <property type="entry name" value="Maleyloyr_isom"/>
</dbReference>
<dbReference type="GO" id="GO:0046872">
    <property type="term" value="F:metal ion binding"/>
    <property type="evidence" value="ECO:0007669"/>
    <property type="project" value="InterPro"/>
</dbReference>
<dbReference type="NCBIfam" id="TIGR03083">
    <property type="entry name" value="maleylpyruvate isomerase family mycothiol-dependent enzyme"/>
    <property type="match status" value="1"/>
</dbReference>
<reference evidence="3" key="1">
    <citation type="submission" date="2016-10" db="EMBL/GenBank/DDBJ databases">
        <authorList>
            <person name="Varghese N."/>
            <person name="Submissions S."/>
        </authorList>
    </citation>
    <scope>NUCLEOTIDE SEQUENCE [LARGE SCALE GENOMIC DNA]</scope>
    <source>
        <strain evidence="3">UNC267MFSha1.1M11</strain>
    </source>
</reference>
<dbReference type="Gene3D" id="1.20.120.450">
    <property type="entry name" value="dinb family like domain"/>
    <property type="match status" value="1"/>
</dbReference>
<evidence type="ECO:0000313" key="3">
    <source>
        <dbReference type="Proteomes" id="UP000199707"/>
    </source>
</evidence>
<dbReference type="Pfam" id="PF11716">
    <property type="entry name" value="MDMPI_N"/>
    <property type="match status" value="1"/>
</dbReference>
<feature type="domain" description="Mycothiol-dependent maleylpyruvate isomerase metal-binding" evidence="1">
    <location>
        <begin position="9"/>
        <end position="97"/>
    </location>
</feature>
<dbReference type="Proteomes" id="UP000199707">
    <property type="component" value="Unassembled WGS sequence"/>
</dbReference>
<proteinExistence type="predicted"/>
<dbReference type="EMBL" id="FMUB01000018">
    <property type="protein sequence ID" value="SCX33661.1"/>
    <property type="molecule type" value="Genomic_DNA"/>
</dbReference>
<evidence type="ECO:0000313" key="2">
    <source>
        <dbReference type="EMBL" id="SCX33661.1"/>
    </source>
</evidence>
<dbReference type="SUPFAM" id="SSF109854">
    <property type="entry name" value="DinB/YfiT-like putative metalloenzymes"/>
    <property type="match status" value="1"/>
</dbReference>
<dbReference type="InterPro" id="IPR034660">
    <property type="entry name" value="DinB/YfiT-like"/>
</dbReference>
<gene>
    <name evidence="2" type="ORF">SAMN02799620_06027</name>
</gene>
<sequence length="258" mass="29047">MKINRVAALRDERTALLTLCESFTEEQWRTPSRAAGWTVQDVLAHMGSGCHAMFTAAAPRMLFSRDIESTNDEMVDVRRRWSPAQVLDEYRAWSARVIQVAGVLSRTPMAFVPIRLAELGRFPLRILPAGALTFDHHAHLRYDILPALDLPDPGTDANRMDVVIEWMLAVLSNQIRTSAPWMDKPVTLTLRGIGGGVWTVRPCGTIVRGHEHAEVIVEATAIEFPEWGTTRVPWRERDVSIIGDHDYGSRFLDQLNVV</sequence>
<accession>A0A1G4X0Z8</accession>